<organism evidence="1 2">
    <name type="scientific">Sphingomonas melonis</name>
    <dbReference type="NCBI Taxonomy" id="152682"/>
    <lineage>
        <taxon>Bacteria</taxon>
        <taxon>Pseudomonadati</taxon>
        <taxon>Pseudomonadota</taxon>
        <taxon>Alphaproteobacteria</taxon>
        <taxon>Sphingomonadales</taxon>
        <taxon>Sphingomonadaceae</taxon>
        <taxon>Sphingomonas</taxon>
    </lineage>
</organism>
<evidence type="ECO:0000313" key="2">
    <source>
        <dbReference type="Proteomes" id="UP000517753"/>
    </source>
</evidence>
<reference evidence="1 2" key="1">
    <citation type="submission" date="2020-08" db="EMBL/GenBank/DDBJ databases">
        <title>The Agave Microbiome: Exploring the role of microbial communities in plant adaptations to desert environments.</title>
        <authorList>
            <person name="Partida-Martinez L.P."/>
        </authorList>
    </citation>
    <scope>NUCLEOTIDE SEQUENCE [LARGE SCALE GENOMIC DNA]</scope>
    <source>
        <strain evidence="1 2">AS2.3</strain>
    </source>
</reference>
<evidence type="ECO:0000313" key="1">
    <source>
        <dbReference type="EMBL" id="NYD90180.1"/>
    </source>
</evidence>
<sequence length="40" mass="4245">MAGSVLLAFGRRPAEAARLAVLRRGRCGVAAFAFDRAIAR</sequence>
<protein>
    <submittedName>
        <fullName evidence="1">Uncharacterized protein</fullName>
    </submittedName>
</protein>
<dbReference type="RefSeq" id="WP_257015391.1">
    <property type="nucleotide sequence ID" value="NZ_JACCBY010000002.1"/>
</dbReference>
<comment type="caution">
    <text evidence="1">The sequence shown here is derived from an EMBL/GenBank/DDBJ whole genome shotgun (WGS) entry which is preliminary data.</text>
</comment>
<name>A0A7Y9FMT3_9SPHN</name>
<accession>A0A7Y9FMT3</accession>
<proteinExistence type="predicted"/>
<dbReference type="AlphaFoldDB" id="A0A7Y9FMT3"/>
<dbReference type="EMBL" id="JACCBY010000002">
    <property type="protein sequence ID" value="NYD90180.1"/>
    <property type="molecule type" value="Genomic_DNA"/>
</dbReference>
<dbReference type="Proteomes" id="UP000517753">
    <property type="component" value="Unassembled WGS sequence"/>
</dbReference>
<gene>
    <name evidence="1" type="ORF">HD841_001960</name>
</gene>
<keyword evidence="2" id="KW-1185">Reference proteome</keyword>